<sequence length="165" mass="19280">MEYTKEEIVETLGVHLEQEHNLPPLAARIYAILILTDQDGLTFEDCLEKRGASKSSTSTSLNLLLNMGVITYFTKPGDRRRYFKTAKKKTFFLSKLQENLNRLESEKHIITLVMGYHKNYSPKKYEEGQERTQVYLDYVNENEKMLKKSIEKLESILKEQSLQQP</sequence>
<keyword evidence="5" id="KW-1185">Reference proteome</keyword>
<protein>
    <submittedName>
        <fullName evidence="4">Transcriptional regulator</fullName>
    </submittedName>
</protein>
<evidence type="ECO:0000313" key="5">
    <source>
        <dbReference type="Proteomes" id="UP000664807"/>
    </source>
</evidence>
<dbReference type="PANTHER" id="PTHR38465">
    <property type="entry name" value="HTH-TYPE TRANSCRIPTIONAL REGULATOR MJ1563-RELATED"/>
    <property type="match status" value="1"/>
</dbReference>
<dbReference type="Proteomes" id="UP000664807">
    <property type="component" value="Unassembled WGS sequence"/>
</dbReference>
<dbReference type="SUPFAM" id="SSF46785">
    <property type="entry name" value="Winged helix' DNA-binding domain"/>
    <property type="match status" value="1"/>
</dbReference>
<evidence type="ECO:0000313" key="4">
    <source>
        <dbReference type="EMBL" id="MBO0341939.1"/>
    </source>
</evidence>
<evidence type="ECO:0000256" key="3">
    <source>
        <dbReference type="ARBA" id="ARBA00023163"/>
    </source>
</evidence>
<organism evidence="4 5">
    <name type="scientific">Flagellimonas profundi</name>
    <dbReference type="NCBI Taxonomy" id="2915620"/>
    <lineage>
        <taxon>Bacteria</taxon>
        <taxon>Pseudomonadati</taxon>
        <taxon>Bacteroidota</taxon>
        <taxon>Flavobacteriia</taxon>
        <taxon>Flavobacteriales</taxon>
        <taxon>Flavobacteriaceae</taxon>
        <taxon>Flagellimonas</taxon>
    </lineage>
</organism>
<keyword evidence="2" id="KW-0238">DNA-binding</keyword>
<proteinExistence type="predicted"/>
<evidence type="ECO:0000256" key="1">
    <source>
        <dbReference type="ARBA" id="ARBA00023015"/>
    </source>
</evidence>
<name>A0ABS3FFK4_9FLAO</name>
<gene>
    <name evidence="4" type="ORF">J0654_09785</name>
</gene>
<reference evidence="4 5" key="1">
    <citation type="submission" date="2021-03" db="EMBL/GenBank/DDBJ databases">
        <title>Muricauda lutimaris sp. nov. and Muricauda ruestringensis sp. nov, two marine members of the Flavobacteriaceae isolated from deep sea sediments of Western Pacific.</title>
        <authorList>
            <person name="Zhao S."/>
            <person name="Liu R."/>
        </authorList>
    </citation>
    <scope>NUCLEOTIDE SEQUENCE [LARGE SCALE GENOMIC DNA]</scope>
    <source>
        <strain evidence="4 5">BC31-3-A3</strain>
    </source>
</reference>
<comment type="caution">
    <text evidence="4">The sequence shown here is derived from an EMBL/GenBank/DDBJ whole genome shotgun (WGS) entry which is preliminary data.</text>
</comment>
<dbReference type="InterPro" id="IPR052362">
    <property type="entry name" value="HTH-GbsR_regulator"/>
</dbReference>
<dbReference type="PANTHER" id="PTHR38465:SF1">
    <property type="entry name" value="HTH-TYPE TRANSCRIPTIONAL REGULATOR MJ1563-RELATED"/>
    <property type="match status" value="1"/>
</dbReference>
<dbReference type="RefSeq" id="WP_207028406.1">
    <property type="nucleotide sequence ID" value="NZ_JAFLNM010000002.1"/>
</dbReference>
<dbReference type="EMBL" id="JAFLNM010000002">
    <property type="protein sequence ID" value="MBO0341939.1"/>
    <property type="molecule type" value="Genomic_DNA"/>
</dbReference>
<keyword evidence="1" id="KW-0805">Transcription regulation</keyword>
<dbReference type="InterPro" id="IPR036390">
    <property type="entry name" value="WH_DNA-bd_sf"/>
</dbReference>
<keyword evidence="3" id="KW-0804">Transcription</keyword>
<accession>A0ABS3FFK4</accession>
<dbReference type="InterPro" id="IPR036388">
    <property type="entry name" value="WH-like_DNA-bd_sf"/>
</dbReference>
<evidence type="ECO:0000256" key="2">
    <source>
        <dbReference type="ARBA" id="ARBA00023125"/>
    </source>
</evidence>
<dbReference type="Gene3D" id="1.10.10.10">
    <property type="entry name" value="Winged helix-like DNA-binding domain superfamily/Winged helix DNA-binding domain"/>
    <property type="match status" value="1"/>
</dbReference>